<reference evidence="2 3" key="1">
    <citation type="submission" date="2019-01" db="EMBL/GenBank/DDBJ databases">
        <title>Draft genome sequence of Psathyrella aberdarensis IHI B618.</title>
        <authorList>
            <person name="Buettner E."/>
            <person name="Kellner H."/>
        </authorList>
    </citation>
    <scope>NUCLEOTIDE SEQUENCE [LARGE SCALE GENOMIC DNA]</scope>
    <source>
        <strain evidence="2 3">IHI B618</strain>
    </source>
</reference>
<proteinExistence type="predicted"/>
<accession>A0A4Q2DWX7</accession>
<feature type="compositionally biased region" description="Basic and acidic residues" evidence="1">
    <location>
        <begin position="270"/>
        <end position="279"/>
    </location>
</feature>
<evidence type="ECO:0000313" key="2">
    <source>
        <dbReference type="EMBL" id="RXW23774.1"/>
    </source>
</evidence>
<dbReference type="EMBL" id="SDEE01000033">
    <property type="protein sequence ID" value="RXW23774.1"/>
    <property type="molecule type" value="Genomic_DNA"/>
</dbReference>
<sequence>MFKSEFLLIGHDLVIRRDSLSHLYPQTTTISPTCLSLPLVETQEFFSVRQTRKNVDPNLRSSDPAGGTGNVPSSPQRVLATNGSPSDAIRNTLIPIAIENIGNTEDRAEGREIAKECIGAMGFPNVECNHPGTACSINHERPCEKKYKAPEPEEAFRRIMGPVTGNGNLAVQGHPLQPAPETPVRVVKGGKRPREESGSEGSPGSDHNSAKPLQKSRKLNRGGSSGIPYSDATTIPGRLSPVKNDADDLAELDDDPDVEGSIFSPRTRRIKDMEGRAKLEEEENSVEGRLKKAAEDEDEQQVLLLLEPGGPA</sequence>
<organism evidence="2 3">
    <name type="scientific">Candolleomyces aberdarensis</name>
    <dbReference type="NCBI Taxonomy" id="2316362"/>
    <lineage>
        <taxon>Eukaryota</taxon>
        <taxon>Fungi</taxon>
        <taxon>Dikarya</taxon>
        <taxon>Basidiomycota</taxon>
        <taxon>Agaricomycotina</taxon>
        <taxon>Agaricomycetes</taxon>
        <taxon>Agaricomycetidae</taxon>
        <taxon>Agaricales</taxon>
        <taxon>Agaricineae</taxon>
        <taxon>Psathyrellaceae</taxon>
        <taxon>Candolleomyces</taxon>
    </lineage>
</organism>
<feature type="region of interest" description="Disordered" evidence="1">
    <location>
        <begin position="51"/>
        <end position="86"/>
    </location>
</feature>
<evidence type="ECO:0000256" key="1">
    <source>
        <dbReference type="SAM" id="MobiDB-lite"/>
    </source>
</evidence>
<evidence type="ECO:0000313" key="3">
    <source>
        <dbReference type="Proteomes" id="UP000290288"/>
    </source>
</evidence>
<feature type="compositionally biased region" description="Acidic residues" evidence="1">
    <location>
        <begin position="247"/>
        <end position="258"/>
    </location>
</feature>
<gene>
    <name evidence="2" type="ORF">EST38_g2090</name>
</gene>
<dbReference type="Proteomes" id="UP000290288">
    <property type="component" value="Unassembled WGS sequence"/>
</dbReference>
<feature type="region of interest" description="Disordered" evidence="1">
    <location>
        <begin position="161"/>
        <end position="298"/>
    </location>
</feature>
<protein>
    <submittedName>
        <fullName evidence="2">Uncharacterized protein</fullName>
    </submittedName>
</protein>
<dbReference type="AlphaFoldDB" id="A0A4Q2DWX7"/>
<feature type="compositionally biased region" description="Polar residues" evidence="1">
    <location>
        <begin position="70"/>
        <end position="85"/>
    </location>
</feature>
<dbReference type="OrthoDB" id="10525048at2759"/>
<name>A0A4Q2DWX7_9AGAR</name>
<comment type="caution">
    <text evidence="2">The sequence shown here is derived from an EMBL/GenBank/DDBJ whole genome shotgun (WGS) entry which is preliminary data.</text>
</comment>
<keyword evidence="3" id="KW-1185">Reference proteome</keyword>